<dbReference type="STRING" id="1544798.LH29_00070"/>
<dbReference type="AlphaFoldDB" id="A0A0D8JAF5"/>
<comment type="subcellular location">
    <subcellularLocation>
        <location evidence="12">Cell membrane</location>
        <topology evidence="12">Peripheral membrane protein</topology>
    </subcellularLocation>
    <subcellularLocation>
        <location evidence="1">Membrane</location>
    </subcellularLocation>
</comment>
<dbReference type="FunFam" id="1.10.1140.10:FF:000001">
    <property type="entry name" value="ATP synthase subunit beta"/>
    <property type="match status" value="1"/>
</dbReference>
<evidence type="ECO:0000256" key="6">
    <source>
        <dbReference type="ARBA" id="ARBA00022840"/>
    </source>
</evidence>
<dbReference type="CDD" id="cd01133">
    <property type="entry name" value="F1-ATPase_beta_CD"/>
    <property type="match status" value="1"/>
</dbReference>
<dbReference type="Gene3D" id="2.40.10.170">
    <property type="match status" value="1"/>
</dbReference>
<dbReference type="SUPFAM" id="SSF52540">
    <property type="entry name" value="P-loop containing nucleoside triphosphate hydrolases"/>
    <property type="match status" value="1"/>
</dbReference>
<dbReference type="InterPro" id="IPR036121">
    <property type="entry name" value="ATPase_F1/V1/A1_a/bsu_N_sf"/>
</dbReference>
<dbReference type="GO" id="GO:0005524">
    <property type="term" value="F:ATP binding"/>
    <property type="evidence" value="ECO:0007669"/>
    <property type="project" value="UniProtKB-UniRule"/>
</dbReference>
<dbReference type="Pfam" id="PF02874">
    <property type="entry name" value="ATP-synt_ab_N"/>
    <property type="match status" value="1"/>
</dbReference>
<evidence type="ECO:0000256" key="7">
    <source>
        <dbReference type="ARBA" id="ARBA00022967"/>
    </source>
</evidence>
<comment type="similarity">
    <text evidence="2 12">Belongs to the ATPase alpha/beta chains family.</text>
</comment>
<dbReference type="Gene3D" id="3.40.50.300">
    <property type="entry name" value="P-loop containing nucleotide triphosphate hydrolases"/>
    <property type="match status" value="1"/>
</dbReference>
<dbReference type="OrthoDB" id="9801639at2"/>
<feature type="binding site" evidence="12">
    <location>
        <begin position="154"/>
        <end position="161"/>
    </location>
    <ligand>
        <name>ATP</name>
        <dbReference type="ChEBI" id="CHEBI:30616"/>
    </ligand>
</feature>
<keyword evidence="3 12" id="KW-0813">Transport</keyword>
<keyword evidence="12" id="KW-1003">Cell membrane</keyword>
<evidence type="ECO:0000259" key="13">
    <source>
        <dbReference type="SMART" id="SM00382"/>
    </source>
</evidence>
<dbReference type="SMART" id="SM00382">
    <property type="entry name" value="AAA"/>
    <property type="match status" value="1"/>
</dbReference>
<evidence type="ECO:0000256" key="10">
    <source>
        <dbReference type="ARBA" id="ARBA00023196"/>
    </source>
</evidence>
<keyword evidence="9 12" id="KW-0472">Membrane</keyword>
<dbReference type="EMBL" id="JRHC01000001">
    <property type="protein sequence ID" value="KJF43985.1"/>
    <property type="molecule type" value="Genomic_DNA"/>
</dbReference>
<accession>A0A0D8JAF5</accession>
<name>A0A0D8JAF5_9BACT</name>
<keyword evidence="10 12" id="KW-0139">CF(1)</keyword>
<dbReference type="SUPFAM" id="SSF47917">
    <property type="entry name" value="C-terminal domain of alpha and beta subunits of F1 ATP synthase"/>
    <property type="match status" value="1"/>
</dbReference>
<evidence type="ECO:0000256" key="1">
    <source>
        <dbReference type="ARBA" id="ARBA00004370"/>
    </source>
</evidence>
<dbReference type="PANTHER" id="PTHR15184:SF71">
    <property type="entry name" value="ATP SYNTHASE SUBUNIT BETA, MITOCHONDRIAL"/>
    <property type="match status" value="1"/>
</dbReference>
<dbReference type="InterPro" id="IPR005722">
    <property type="entry name" value="ATP_synth_F1_bsu"/>
</dbReference>
<dbReference type="RefSeq" id="WP_045025483.1">
    <property type="nucleotide sequence ID" value="NZ_CAJXKZ010000012.1"/>
</dbReference>
<dbReference type="PANTHER" id="PTHR15184">
    <property type="entry name" value="ATP SYNTHASE"/>
    <property type="match status" value="1"/>
</dbReference>
<evidence type="ECO:0000256" key="2">
    <source>
        <dbReference type="ARBA" id="ARBA00008936"/>
    </source>
</evidence>
<organism evidence="14 15">
    <name type="scientific">Draconibacterium sediminis</name>
    <dbReference type="NCBI Taxonomy" id="1544798"/>
    <lineage>
        <taxon>Bacteria</taxon>
        <taxon>Pseudomonadati</taxon>
        <taxon>Bacteroidota</taxon>
        <taxon>Bacteroidia</taxon>
        <taxon>Marinilabiliales</taxon>
        <taxon>Prolixibacteraceae</taxon>
        <taxon>Draconibacterium</taxon>
    </lineage>
</organism>
<dbReference type="InterPro" id="IPR027417">
    <property type="entry name" value="P-loop_NTPase"/>
</dbReference>
<dbReference type="InterPro" id="IPR055190">
    <property type="entry name" value="ATP-synt_VA_C"/>
</dbReference>
<dbReference type="NCBIfam" id="TIGR01039">
    <property type="entry name" value="atpD"/>
    <property type="match status" value="1"/>
</dbReference>
<dbReference type="SUPFAM" id="SSF50615">
    <property type="entry name" value="N-terminal domain of alpha and beta subunits of F1 ATP synthase"/>
    <property type="match status" value="1"/>
</dbReference>
<dbReference type="InterPro" id="IPR050053">
    <property type="entry name" value="ATPase_alpha/beta_chains"/>
</dbReference>
<evidence type="ECO:0000313" key="15">
    <source>
        <dbReference type="Proteomes" id="UP000032544"/>
    </source>
</evidence>
<dbReference type="PATRIC" id="fig|1544798.3.peg.14"/>
<gene>
    <name evidence="12" type="primary">atpD</name>
    <name evidence="14" type="ORF">LH29_00070</name>
</gene>
<sequence>MAQSIGKILQVIGPVVDVSFDSEGSELPSIYDALEIPREGKESLIIECQQHVGENTIRCVAMDSTDGLQRGTAVHALGKPITMPKGEIALGRLLNVVGDSVDGLEQLPKEGLNIHNEPPKYEDLTTETEVLYTGIKVIDLIEPYAKGGKIGLFGGAGVGKTVLIQELINNIALAHSGLSVFAGVGERTREGNDLLREMIEANIVDYGEEFKKSMEEGSWDLSKVDPERLKKSKLAMVFGQMNEPPGARARVALSGLTIAESLRDGDGSAGSGRDILFFVDNIFRFTQAGAETSALLGRMPSAVGYQPTLATEMGVMQERITSTKNGSITSVQAVYVPADDLTDPAPATTFAHLDATTVLSRKIAELGIYPAVDPLDSSSRILTPEIVGDEHYSCAQDVIMLLQRYTELQDIIAILGMDELSEEDKLVVHRARRVQRFLSQPFFVASAFTGLEGKLVSIEDTIKGFRMIMNGEVDKYPEAAFNLVGTIEEAIEKGEKLLADN</sequence>
<keyword evidence="6 12" id="KW-0067">ATP-binding</keyword>
<comment type="catalytic activity">
    <reaction evidence="12">
        <text>ATP + H2O + 4 H(+)(in) = ADP + phosphate + 5 H(+)(out)</text>
        <dbReference type="Rhea" id="RHEA:57720"/>
        <dbReference type="ChEBI" id="CHEBI:15377"/>
        <dbReference type="ChEBI" id="CHEBI:15378"/>
        <dbReference type="ChEBI" id="CHEBI:30616"/>
        <dbReference type="ChEBI" id="CHEBI:43474"/>
        <dbReference type="ChEBI" id="CHEBI:456216"/>
        <dbReference type="EC" id="7.1.2.2"/>
    </reaction>
</comment>
<dbReference type="HAMAP" id="MF_01347">
    <property type="entry name" value="ATP_synth_beta_bact"/>
    <property type="match status" value="1"/>
</dbReference>
<evidence type="ECO:0000256" key="9">
    <source>
        <dbReference type="ARBA" id="ARBA00023136"/>
    </source>
</evidence>
<proteinExistence type="inferred from homology"/>
<keyword evidence="5 12" id="KW-0375">Hydrogen ion transport</keyword>
<dbReference type="CDD" id="cd18110">
    <property type="entry name" value="ATP-synt_F1_beta_C"/>
    <property type="match status" value="1"/>
</dbReference>
<dbReference type="Pfam" id="PF22919">
    <property type="entry name" value="ATP-synt_VA_C"/>
    <property type="match status" value="1"/>
</dbReference>
<dbReference type="GO" id="GO:0005886">
    <property type="term" value="C:plasma membrane"/>
    <property type="evidence" value="ECO:0007669"/>
    <property type="project" value="UniProtKB-SubCell"/>
</dbReference>
<dbReference type="InterPro" id="IPR004100">
    <property type="entry name" value="ATPase_F1/V1/A1_a/bsu_N"/>
</dbReference>
<feature type="domain" description="AAA+ ATPase" evidence="13">
    <location>
        <begin position="146"/>
        <end position="364"/>
    </location>
</feature>
<dbReference type="CDD" id="cd18115">
    <property type="entry name" value="ATP-synt_F1_beta_N"/>
    <property type="match status" value="1"/>
</dbReference>
<evidence type="ECO:0000256" key="11">
    <source>
        <dbReference type="ARBA" id="ARBA00023310"/>
    </source>
</evidence>
<protein>
    <recommendedName>
        <fullName evidence="12">ATP synthase subunit beta</fullName>
        <ecNumber evidence="12">7.1.2.2</ecNumber>
    </recommendedName>
    <alternativeName>
        <fullName evidence="12">ATP synthase F1 sector subunit beta</fullName>
    </alternativeName>
    <alternativeName>
        <fullName evidence="12">F-ATPase subunit beta</fullName>
    </alternativeName>
</protein>
<reference evidence="14 15" key="1">
    <citation type="submission" date="2014-09" db="EMBL/GenBank/DDBJ databases">
        <title>Draft Genome Sequence of Draconibacterium sp. JN14CK-3.</title>
        <authorList>
            <person name="Dong C."/>
            <person name="Lai Q."/>
            <person name="Shao Z."/>
        </authorList>
    </citation>
    <scope>NUCLEOTIDE SEQUENCE [LARGE SCALE GENOMIC DNA]</scope>
    <source>
        <strain evidence="14 15">JN14CK-3</strain>
    </source>
</reference>
<dbReference type="InterPro" id="IPR024034">
    <property type="entry name" value="ATPase_F1/V1_b/a_C"/>
</dbReference>
<keyword evidence="11 12" id="KW-0066">ATP synthesis</keyword>
<dbReference type="Proteomes" id="UP000032544">
    <property type="component" value="Unassembled WGS sequence"/>
</dbReference>
<keyword evidence="4 12" id="KW-0547">Nucleotide-binding</keyword>
<dbReference type="Gene3D" id="1.10.1140.10">
    <property type="entry name" value="Bovine Mitochondrial F1-atpase, Atp Synthase Beta Chain, Chain D, domain 3"/>
    <property type="match status" value="1"/>
</dbReference>
<dbReference type="InterPro" id="IPR020003">
    <property type="entry name" value="ATPase_a/bsu_AS"/>
</dbReference>
<evidence type="ECO:0000256" key="5">
    <source>
        <dbReference type="ARBA" id="ARBA00022781"/>
    </source>
</evidence>
<keyword evidence="7 12" id="KW-1278">Translocase</keyword>
<dbReference type="Pfam" id="PF00006">
    <property type="entry name" value="ATP-synt_ab"/>
    <property type="match status" value="1"/>
</dbReference>
<dbReference type="GO" id="GO:0046933">
    <property type="term" value="F:proton-transporting ATP synthase activity, rotational mechanism"/>
    <property type="evidence" value="ECO:0007669"/>
    <property type="project" value="UniProtKB-UniRule"/>
</dbReference>
<dbReference type="InterPro" id="IPR003593">
    <property type="entry name" value="AAA+_ATPase"/>
</dbReference>
<dbReference type="InterPro" id="IPR000194">
    <property type="entry name" value="ATPase_F1/V1/A1_a/bsu_nucl-bd"/>
</dbReference>
<keyword evidence="8 12" id="KW-0406">Ion transport</keyword>
<dbReference type="PROSITE" id="PS00152">
    <property type="entry name" value="ATPASE_ALPHA_BETA"/>
    <property type="match status" value="1"/>
</dbReference>
<evidence type="ECO:0000256" key="8">
    <source>
        <dbReference type="ARBA" id="ARBA00023065"/>
    </source>
</evidence>
<comment type="function">
    <text evidence="12">Produces ATP from ADP in the presence of a proton gradient across the membrane. The catalytic sites are hosted primarily by the beta subunits.</text>
</comment>
<evidence type="ECO:0000256" key="12">
    <source>
        <dbReference type="HAMAP-Rule" id="MF_01347"/>
    </source>
</evidence>
<comment type="caution">
    <text evidence="14">The sequence shown here is derived from an EMBL/GenBank/DDBJ whole genome shotgun (WGS) entry which is preliminary data.</text>
</comment>
<keyword evidence="15" id="KW-1185">Reference proteome</keyword>
<dbReference type="GO" id="GO:0045259">
    <property type="term" value="C:proton-transporting ATP synthase complex"/>
    <property type="evidence" value="ECO:0007669"/>
    <property type="project" value="UniProtKB-KW"/>
</dbReference>
<dbReference type="EC" id="7.1.2.2" evidence="12"/>
<evidence type="ECO:0000313" key="14">
    <source>
        <dbReference type="EMBL" id="KJF43985.1"/>
    </source>
</evidence>
<evidence type="ECO:0000256" key="3">
    <source>
        <dbReference type="ARBA" id="ARBA00022448"/>
    </source>
</evidence>
<evidence type="ECO:0000256" key="4">
    <source>
        <dbReference type="ARBA" id="ARBA00022741"/>
    </source>
</evidence>